<dbReference type="RefSeq" id="WP_168117281.1">
    <property type="nucleotide sequence ID" value="NZ_BOON01000014.1"/>
</dbReference>
<dbReference type="PROSITE" id="PS51318">
    <property type="entry name" value="TAT"/>
    <property type="match status" value="1"/>
</dbReference>
<organism evidence="1 2">
    <name type="scientific">Planosporangium mesophilum</name>
    <dbReference type="NCBI Taxonomy" id="689768"/>
    <lineage>
        <taxon>Bacteria</taxon>
        <taxon>Bacillati</taxon>
        <taxon>Actinomycetota</taxon>
        <taxon>Actinomycetes</taxon>
        <taxon>Micromonosporales</taxon>
        <taxon>Micromonosporaceae</taxon>
        <taxon>Planosporangium</taxon>
    </lineage>
</organism>
<accession>A0A8J3TB05</accession>
<dbReference type="InterPro" id="IPR006059">
    <property type="entry name" value="SBP"/>
</dbReference>
<dbReference type="EMBL" id="BOON01000014">
    <property type="protein sequence ID" value="GII21882.1"/>
    <property type="molecule type" value="Genomic_DNA"/>
</dbReference>
<keyword evidence="2" id="KW-1185">Reference proteome</keyword>
<dbReference type="SUPFAM" id="SSF53850">
    <property type="entry name" value="Periplasmic binding protein-like II"/>
    <property type="match status" value="1"/>
</dbReference>
<dbReference type="InterPro" id="IPR006311">
    <property type="entry name" value="TAT_signal"/>
</dbReference>
<dbReference type="PANTHER" id="PTHR43649">
    <property type="entry name" value="ARABINOSE-BINDING PROTEIN-RELATED"/>
    <property type="match status" value="1"/>
</dbReference>
<dbReference type="Pfam" id="PF01547">
    <property type="entry name" value="SBP_bac_1"/>
    <property type="match status" value="1"/>
</dbReference>
<dbReference type="Proteomes" id="UP000599074">
    <property type="component" value="Unassembled WGS sequence"/>
</dbReference>
<name>A0A8J3TB05_9ACTN</name>
<comment type="caution">
    <text evidence="1">The sequence shown here is derived from an EMBL/GenBank/DDBJ whole genome shotgun (WGS) entry which is preliminary data.</text>
</comment>
<dbReference type="Gene3D" id="3.40.190.10">
    <property type="entry name" value="Periplasmic binding protein-like II"/>
    <property type="match status" value="2"/>
</dbReference>
<reference evidence="1" key="1">
    <citation type="submission" date="2021-01" db="EMBL/GenBank/DDBJ databases">
        <title>Whole genome shotgun sequence of Planosporangium mesophilum NBRC 109066.</title>
        <authorList>
            <person name="Komaki H."/>
            <person name="Tamura T."/>
        </authorList>
    </citation>
    <scope>NUCLEOTIDE SEQUENCE</scope>
    <source>
        <strain evidence="1">NBRC 109066</strain>
    </source>
</reference>
<sequence>MAQYPAGQSPAPSTVGHPSRRAVLRGSTLAAGAVTLPGLLAACGGGAGGDAGDKTVSFGSNHSDPVDKAAMEASLKAYEAKSGKTVKINTVSHNDFQTNISRYLQGNPDDVFSWFAGNRMQFFAKKGLAADISDIWQGFDGFTPALKAASTGEDNKQYFVPFYYYPWAVFYRKSVWQQRGYQAPKTWDEYRALAARMKSDGLIPISLGDKDGWPAMGTFDYIDMRLNGYDFHISLMAGKEDWTGPKVKGVFDTWKSILAYTQEAPNGRTWQEAANTLVNKQAGMHTLGMFVGQQFKPEELDDLDYFPYPVIDPANGQDAVEAPIDGFMVSKKAKNLAGAKDLMKFLAGPQAEDAFLKVFPSNVACHAKADTASYNALQKKAVELVSGAKHISQFMDRDTRPDFAQTVMIPAIQQFLGNPNDVDNILRSIEAQKKTIFAAE</sequence>
<gene>
    <name evidence="1" type="ORF">Pme01_14790</name>
</gene>
<dbReference type="InterPro" id="IPR050490">
    <property type="entry name" value="Bact_solute-bd_prot1"/>
</dbReference>
<protein>
    <submittedName>
        <fullName evidence="1">ABC transporter substrate-binding protein</fullName>
    </submittedName>
</protein>
<evidence type="ECO:0000313" key="1">
    <source>
        <dbReference type="EMBL" id="GII21882.1"/>
    </source>
</evidence>
<dbReference type="AlphaFoldDB" id="A0A8J3TB05"/>
<proteinExistence type="predicted"/>
<evidence type="ECO:0000313" key="2">
    <source>
        <dbReference type="Proteomes" id="UP000599074"/>
    </source>
</evidence>